<evidence type="ECO:0000313" key="1">
    <source>
        <dbReference type="EMBL" id="KRX96627.1"/>
    </source>
</evidence>
<organism evidence="1 2">
    <name type="scientific">Trichinella pseudospiralis</name>
    <name type="common">Parasitic roundworm</name>
    <dbReference type="NCBI Taxonomy" id="6337"/>
    <lineage>
        <taxon>Eukaryota</taxon>
        <taxon>Metazoa</taxon>
        <taxon>Ecdysozoa</taxon>
        <taxon>Nematoda</taxon>
        <taxon>Enoplea</taxon>
        <taxon>Dorylaimia</taxon>
        <taxon>Trichinellida</taxon>
        <taxon>Trichinellidae</taxon>
        <taxon>Trichinella</taxon>
    </lineage>
</organism>
<proteinExistence type="predicted"/>
<dbReference type="AlphaFoldDB" id="A0A0V0Y8N2"/>
<sequence>MPCAAQWKINRLRNYGKGVEICACRATTAGGRPKPAVLFPPAAVAARLAIYLFAALPVQLNWQHNLFITEQIHFFSPLLCFL</sequence>
<reference evidence="1 2" key="1">
    <citation type="submission" date="2015-01" db="EMBL/GenBank/DDBJ databases">
        <title>Evolution of Trichinella species and genotypes.</title>
        <authorList>
            <person name="Korhonen P.K."/>
            <person name="Edoardo P."/>
            <person name="Giuseppe L.R."/>
            <person name="Gasser R.B."/>
        </authorList>
    </citation>
    <scope>NUCLEOTIDE SEQUENCE [LARGE SCALE GENOMIC DNA]</scope>
    <source>
        <strain evidence="1">ISS141</strain>
    </source>
</reference>
<comment type="caution">
    <text evidence="1">The sequence shown here is derived from an EMBL/GenBank/DDBJ whole genome shotgun (WGS) entry which is preliminary data.</text>
</comment>
<dbReference type="EMBL" id="JYDU01000041">
    <property type="protein sequence ID" value="KRX96627.1"/>
    <property type="molecule type" value="Genomic_DNA"/>
</dbReference>
<protein>
    <submittedName>
        <fullName evidence="1">Uncharacterized protein</fullName>
    </submittedName>
</protein>
<accession>A0A0V0Y8N2</accession>
<dbReference type="Proteomes" id="UP000054815">
    <property type="component" value="Unassembled WGS sequence"/>
</dbReference>
<evidence type="ECO:0000313" key="2">
    <source>
        <dbReference type="Proteomes" id="UP000054815"/>
    </source>
</evidence>
<name>A0A0V0Y8N2_TRIPS</name>
<gene>
    <name evidence="1" type="ORF">T4E_829</name>
</gene>